<reference evidence="2 3" key="1">
    <citation type="journal article" date="2016" name="Nat. Microbiol.">
        <title>Genomic inference of the metabolism of cosmopolitan subsurface Archaea, Hadesarchaea.</title>
        <authorList>
            <person name="Baker B.J."/>
            <person name="Saw J.H."/>
            <person name="Lind A.E."/>
            <person name="Lazar C.S."/>
            <person name="Hinrichs K.-U."/>
            <person name="Teske A.P."/>
            <person name="Ettema T.J."/>
        </authorList>
    </citation>
    <scope>NUCLEOTIDE SEQUENCE [LARGE SCALE GENOMIC DNA]</scope>
</reference>
<sequence>MEKTGTLTGFLFCKIGMALAAIAFIGFALSLNSAITRFASREDLELVAETITSAIEKMDGCPAEAELYRELPQLNQTFKVIITGEKSGGVQEISVRVISGAVVDLSLTTGSTVNNGYFRLSMKDPRGILVRKMETMRVELVG</sequence>
<dbReference type="STRING" id="1776334.APZ16_04860"/>
<gene>
    <name evidence="2" type="ORF">APZ16_04860</name>
</gene>
<protein>
    <submittedName>
        <fullName evidence="2">Uncharacterized protein</fullName>
    </submittedName>
</protein>
<dbReference type="EMBL" id="LQMQ01000001">
    <property type="protein sequence ID" value="KUO42663.1"/>
    <property type="molecule type" value="Genomic_DNA"/>
</dbReference>
<organism evidence="2 3">
    <name type="scientific">Hadarchaeum yellowstonense</name>
    <dbReference type="NCBI Taxonomy" id="1776334"/>
    <lineage>
        <taxon>Archaea</taxon>
        <taxon>Methanobacteriati</taxon>
        <taxon>Candidatus Hadarchaeota</taxon>
        <taxon>Candidatus Hadarchaeia</taxon>
        <taxon>Candidatus Hadarchaeales</taxon>
        <taxon>Candidatus Hadarchaeaceae</taxon>
        <taxon>Candidatus Hadarchaeum</taxon>
    </lineage>
</organism>
<evidence type="ECO:0000313" key="3">
    <source>
        <dbReference type="Proteomes" id="UP000074294"/>
    </source>
</evidence>
<evidence type="ECO:0000313" key="2">
    <source>
        <dbReference type="EMBL" id="KUO42663.1"/>
    </source>
</evidence>
<feature type="transmembrane region" description="Helical" evidence="1">
    <location>
        <begin position="6"/>
        <end position="31"/>
    </location>
</feature>
<accession>A0A147K1B4</accession>
<dbReference type="AlphaFoldDB" id="A0A147K1B4"/>
<evidence type="ECO:0000256" key="1">
    <source>
        <dbReference type="SAM" id="Phobius"/>
    </source>
</evidence>
<keyword evidence="1" id="KW-1133">Transmembrane helix</keyword>
<proteinExistence type="predicted"/>
<keyword evidence="1" id="KW-0812">Transmembrane</keyword>
<name>A0A147K1B4_HADYE</name>
<comment type="caution">
    <text evidence="2">The sequence shown here is derived from an EMBL/GenBank/DDBJ whole genome shotgun (WGS) entry which is preliminary data.</text>
</comment>
<keyword evidence="1" id="KW-0472">Membrane</keyword>
<dbReference type="Proteomes" id="UP000074294">
    <property type="component" value="Unassembled WGS sequence"/>
</dbReference>